<dbReference type="AlphaFoldDB" id="A0ABD0W0C6"/>
<protein>
    <submittedName>
        <fullName evidence="1">Uncharacterized protein</fullName>
    </submittedName>
</protein>
<proteinExistence type="predicted"/>
<organism evidence="1 2">
    <name type="scientific">Umbra pygmaea</name>
    <name type="common">Eastern mudminnow</name>
    <dbReference type="NCBI Taxonomy" id="75934"/>
    <lineage>
        <taxon>Eukaryota</taxon>
        <taxon>Metazoa</taxon>
        <taxon>Chordata</taxon>
        <taxon>Craniata</taxon>
        <taxon>Vertebrata</taxon>
        <taxon>Euteleostomi</taxon>
        <taxon>Actinopterygii</taxon>
        <taxon>Neopterygii</taxon>
        <taxon>Teleostei</taxon>
        <taxon>Protacanthopterygii</taxon>
        <taxon>Esociformes</taxon>
        <taxon>Umbridae</taxon>
        <taxon>Umbra</taxon>
    </lineage>
</organism>
<accession>A0ABD0W0C6</accession>
<comment type="caution">
    <text evidence="1">The sequence shown here is derived from an EMBL/GenBank/DDBJ whole genome shotgun (WGS) entry which is preliminary data.</text>
</comment>
<dbReference type="Proteomes" id="UP001557470">
    <property type="component" value="Unassembled WGS sequence"/>
</dbReference>
<name>A0ABD0W0C6_UMBPY</name>
<evidence type="ECO:0000313" key="1">
    <source>
        <dbReference type="EMBL" id="KAL0964157.1"/>
    </source>
</evidence>
<reference evidence="1 2" key="1">
    <citation type="submission" date="2024-06" db="EMBL/GenBank/DDBJ databases">
        <authorList>
            <person name="Pan Q."/>
            <person name="Wen M."/>
            <person name="Jouanno E."/>
            <person name="Zahm M."/>
            <person name="Klopp C."/>
            <person name="Cabau C."/>
            <person name="Louis A."/>
            <person name="Berthelot C."/>
            <person name="Parey E."/>
            <person name="Roest Crollius H."/>
            <person name="Montfort J."/>
            <person name="Robinson-Rechavi M."/>
            <person name="Bouchez O."/>
            <person name="Lampietro C."/>
            <person name="Lopez Roques C."/>
            <person name="Donnadieu C."/>
            <person name="Postlethwait J."/>
            <person name="Bobe J."/>
            <person name="Verreycken H."/>
            <person name="Guiguen Y."/>
        </authorList>
    </citation>
    <scope>NUCLEOTIDE SEQUENCE [LARGE SCALE GENOMIC DNA]</scope>
    <source>
        <strain evidence="1">Up_M1</strain>
        <tissue evidence="1">Testis</tissue>
    </source>
</reference>
<sequence length="89" mass="10074">MEPEVGYGPKYAGWLYHTEPGLPISEAFQPILNVEHEAIIGGFKCLYWLVKHDIATHTNYPALLDLADLLGCEYFAKLKMAQPELLQKL</sequence>
<keyword evidence="2" id="KW-1185">Reference proteome</keyword>
<evidence type="ECO:0000313" key="2">
    <source>
        <dbReference type="Proteomes" id="UP001557470"/>
    </source>
</evidence>
<dbReference type="EMBL" id="JAGEUA010000010">
    <property type="protein sequence ID" value="KAL0964157.1"/>
    <property type="molecule type" value="Genomic_DNA"/>
</dbReference>
<gene>
    <name evidence="1" type="ORF">UPYG_G00319980</name>
</gene>